<evidence type="ECO:0000313" key="2">
    <source>
        <dbReference type="Proteomes" id="UP000886520"/>
    </source>
</evidence>
<organism evidence="1 2">
    <name type="scientific">Adiantum capillus-veneris</name>
    <name type="common">Maidenhair fern</name>
    <dbReference type="NCBI Taxonomy" id="13818"/>
    <lineage>
        <taxon>Eukaryota</taxon>
        <taxon>Viridiplantae</taxon>
        <taxon>Streptophyta</taxon>
        <taxon>Embryophyta</taxon>
        <taxon>Tracheophyta</taxon>
        <taxon>Polypodiopsida</taxon>
        <taxon>Polypodiidae</taxon>
        <taxon>Polypodiales</taxon>
        <taxon>Pteridineae</taxon>
        <taxon>Pteridaceae</taxon>
        <taxon>Vittarioideae</taxon>
        <taxon>Adiantum</taxon>
    </lineage>
</organism>
<dbReference type="AlphaFoldDB" id="A0A9D4US47"/>
<accession>A0A9D4US47</accession>
<proteinExistence type="predicted"/>
<dbReference type="Proteomes" id="UP000886520">
    <property type="component" value="Chromosome 12"/>
</dbReference>
<keyword evidence="2" id="KW-1185">Reference proteome</keyword>
<comment type="caution">
    <text evidence="1">The sequence shown here is derived from an EMBL/GenBank/DDBJ whole genome shotgun (WGS) entry which is preliminary data.</text>
</comment>
<gene>
    <name evidence="1" type="ORF">GOP47_0012484</name>
</gene>
<reference evidence="1" key="1">
    <citation type="submission" date="2021-01" db="EMBL/GenBank/DDBJ databases">
        <title>Adiantum capillus-veneris genome.</title>
        <authorList>
            <person name="Fang Y."/>
            <person name="Liao Q."/>
        </authorList>
    </citation>
    <scope>NUCLEOTIDE SEQUENCE</scope>
    <source>
        <strain evidence="1">H3</strain>
        <tissue evidence="1">Leaf</tissue>
    </source>
</reference>
<evidence type="ECO:0000313" key="1">
    <source>
        <dbReference type="EMBL" id="KAI5072378.1"/>
    </source>
</evidence>
<dbReference type="EMBL" id="JABFUD020000012">
    <property type="protein sequence ID" value="KAI5072378.1"/>
    <property type="molecule type" value="Genomic_DNA"/>
</dbReference>
<sequence>MGVEVGWLPPREAKRSPQDKRPLLFTELEELKWRPSALLSSASSHSQPWLLHPFAARIGAVRPKLPDSSTHKARLISLATYLLFWHHPQFWRHLQLHPQLFHHPLLSIAHLHVHLGAT</sequence>
<name>A0A9D4US47_ADICA</name>
<protein>
    <submittedName>
        <fullName evidence="1">Uncharacterized protein</fullName>
    </submittedName>
</protein>